<dbReference type="EMBL" id="LBJQ01000073">
    <property type="protein sequence ID" value="RXH28923.1"/>
    <property type="molecule type" value="Genomic_DNA"/>
</dbReference>
<keyword evidence="2" id="KW-1185">Reference proteome</keyword>
<proteinExistence type="predicted"/>
<evidence type="ECO:0000313" key="2">
    <source>
        <dbReference type="Proteomes" id="UP000289546"/>
    </source>
</evidence>
<name>A0A4Q0S4N7_9BRAD</name>
<comment type="caution">
    <text evidence="1">The sequence shown here is derived from an EMBL/GenBank/DDBJ whole genome shotgun (WGS) entry which is preliminary data.</text>
</comment>
<protein>
    <submittedName>
        <fullName evidence="1">Uncharacterized protein</fullName>
    </submittedName>
</protein>
<evidence type="ECO:0000313" key="1">
    <source>
        <dbReference type="EMBL" id="RXH28923.1"/>
    </source>
</evidence>
<dbReference type="Proteomes" id="UP000289546">
    <property type="component" value="Unassembled WGS sequence"/>
</dbReference>
<accession>A0A4Q0S4N7</accession>
<reference evidence="1 2" key="1">
    <citation type="submission" date="2015-04" db="EMBL/GenBank/DDBJ databases">
        <title>Comparative genomics of rhizobia nodulating Arachis hypogaea in China.</title>
        <authorList>
            <person name="Li Y."/>
        </authorList>
    </citation>
    <scope>NUCLEOTIDE SEQUENCE [LARGE SCALE GENOMIC DNA]</scope>
    <source>
        <strain evidence="1 2">CCBAU 51757</strain>
    </source>
</reference>
<gene>
    <name evidence="1" type="ORF">XH99_14005</name>
</gene>
<dbReference type="AlphaFoldDB" id="A0A4Q0S4N7"/>
<sequence>MAKQVGVSRQWLIQVEHGHPRAAIIEDASPSSAACFFGFRHDGVQIDGGFRGAAAPEELLSASSLILIAELIALLDVEVQGLGIRRPGVRLLRRFSGDVTYHWWTGAYSNRTNSWLDASLTYNLDEEVTRA</sequence>
<dbReference type="RefSeq" id="WP_128918541.1">
    <property type="nucleotide sequence ID" value="NZ_LBJQ01000073.1"/>
</dbReference>
<organism evidence="1 2">
    <name type="scientific">Bradyrhizobium nanningense</name>
    <dbReference type="NCBI Taxonomy" id="1325118"/>
    <lineage>
        <taxon>Bacteria</taxon>
        <taxon>Pseudomonadati</taxon>
        <taxon>Pseudomonadota</taxon>
        <taxon>Alphaproteobacteria</taxon>
        <taxon>Hyphomicrobiales</taxon>
        <taxon>Nitrobacteraceae</taxon>
        <taxon>Bradyrhizobium</taxon>
    </lineage>
</organism>